<dbReference type="EMBL" id="LAZR01044658">
    <property type="protein sequence ID" value="KKL04119.1"/>
    <property type="molecule type" value="Genomic_DNA"/>
</dbReference>
<proteinExistence type="predicted"/>
<protein>
    <submittedName>
        <fullName evidence="1">Uncharacterized protein</fullName>
    </submittedName>
</protein>
<organism evidence="1">
    <name type="scientific">marine sediment metagenome</name>
    <dbReference type="NCBI Taxonomy" id="412755"/>
    <lineage>
        <taxon>unclassified sequences</taxon>
        <taxon>metagenomes</taxon>
        <taxon>ecological metagenomes</taxon>
    </lineage>
</organism>
<name>A0A0F9A3H9_9ZZZZ</name>
<dbReference type="AlphaFoldDB" id="A0A0F9A3H9"/>
<gene>
    <name evidence="1" type="ORF">LCGC14_2619270</name>
</gene>
<evidence type="ECO:0000313" key="1">
    <source>
        <dbReference type="EMBL" id="KKL04119.1"/>
    </source>
</evidence>
<comment type="caution">
    <text evidence="1">The sequence shown here is derived from an EMBL/GenBank/DDBJ whole genome shotgun (WGS) entry which is preliminary data.</text>
</comment>
<sequence length="73" mass="8155">MDLTTYSSKIPGDKGNYDWECSFDKTGKGGSVRGYLGITTFEGGTIKDRILLSPDQVQELAKFIKTRIRTSVY</sequence>
<reference evidence="1" key="1">
    <citation type="journal article" date="2015" name="Nature">
        <title>Complex archaea that bridge the gap between prokaryotes and eukaryotes.</title>
        <authorList>
            <person name="Spang A."/>
            <person name="Saw J.H."/>
            <person name="Jorgensen S.L."/>
            <person name="Zaremba-Niedzwiedzka K."/>
            <person name="Martijn J."/>
            <person name="Lind A.E."/>
            <person name="van Eijk R."/>
            <person name="Schleper C."/>
            <person name="Guy L."/>
            <person name="Ettema T.J."/>
        </authorList>
    </citation>
    <scope>NUCLEOTIDE SEQUENCE</scope>
</reference>
<accession>A0A0F9A3H9</accession>